<gene>
    <name evidence="1" type="ORF">METZ01_LOCUS361117</name>
</gene>
<proteinExistence type="predicted"/>
<dbReference type="AlphaFoldDB" id="A0A382SEI8"/>
<dbReference type="SUPFAM" id="SSF55846">
    <property type="entry name" value="N-acetylmuramoyl-L-alanine amidase-like"/>
    <property type="match status" value="1"/>
</dbReference>
<dbReference type="InterPro" id="IPR036505">
    <property type="entry name" value="Amidase/PGRP_sf"/>
</dbReference>
<evidence type="ECO:0000313" key="1">
    <source>
        <dbReference type="EMBL" id="SVD08263.1"/>
    </source>
</evidence>
<dbReference type="GO" id="GO:0009253">
    <property type="term" value="P:peptidoglycan catabolic process"/>
    <property type="evidence" value="ECO:0007669"/>
    <property type="project" value="InterPro"/>
</dbReference>
<accession>A0A382SEI8</accession>
<evidence type="ECO:0008006" key="2">
    <source>
        <dbReference type="Google" id="ProtNLM"/>
    </source>
</evidence>
<organism evidence="1">
    <name type="scientific">marine metagenome</name>
    <dbReference type="NCBI Taxonomy" id="408172"/>
    <lineage>
        <taxon>unclassified sequences</taxon>
        <taxon>metagenomes</taxon>
        <taxon>ecological metagenomes</taxon>
    </lineage>
</organism>
<dbReference type="EMBL" id="UINC01128484">
    <property type="protein sequence ID" value="SVD08263.1"/>
    <property type="molecule type" value="Genomic_DNA"/>
</dbReference>
<dbReference type="GO" id="GO:0008745">
    <property type="term" value="F:N-acetylmuramoyl-L-alanine amidase activity"/>
    <property type="evidence" value="ECO:0007669"/>
    <property type="project" value="InterPro"/>
</dbReference>
<dbReference type="Gene3D" id="3.40.80.10">
    <property type="entry name" value="Peptidoglycan recognition protein-like"/>
    <property type="match status" value="1"/>
</dbReference>
<reference evidence="1" key="1">
    <citation type="submission" date="2018-05" db="EMBL/GenBank/DDBJ databases">
        <authorList>
            <person name="Lanie J.A."/>
            <person name="Ng W.-L."/>
            <person name="Kazmierczak K.M."/>
            <person name="Andrzejewski T.M."/>
            <person name="Davidsen T.M."/>
            <person name="Wayne K.J."/>
            <person name="Tettelin H."/>
            <person name="Glass J.I."/>
            <person name="Rusch D."/>
            <person name="Podicherti R."/>
            <person name="Tsui H.-C.T."/>
            <person name="Winkler M.E."/>
        </authorList>
    </citation>
    <scope>NUCLEOTIDE SEQUENCE</scope>
</reference>
<sequence>MKFINKHKSLNYDKRCKRLSIKYIIIHYTAMRTDVEAINYLCDKNNQVSSHFL</sequence>
<name>A0A382SEI8_9ZZZZ</name>
<protein>
    <recommendedName>
        <fullName evidence="2">N-acetylmuramoyl-L-alanine amidase domain-containing protein</fullName>
    </recommendedName>
</protein>
<feature type="non-terminal residue" evidence="1">
    <location>
        <position position="53"/>
    </location>
</feature>